<feature type="compositionally biased region" description="Low complexity" evidence="1">
    <location>
        <begin position="139"/>
        <end position="154"/>
    </location>
</feature>
<reference evidence="3" key="1">
    <citation type="journal article" date="2015" name="Proc. Natl. Acad. Sci. U.S.A.">
        <title>Genome sequencing of adzuki bean (Vigna angularis) provides insight into high starch and low fat accumulation and domestication.</title>
        <authorList>
            <person name="Yang K."/>
            <person name="Tian Z."/>
            <person name="Chen C."/>
            <person name="Luo L."/>
            <person name="Zhao B."/>
            <person name="Wang Z."/>
            <person name="Yu L."/>
            <person name="Li Y."/>
            <person name="Sun Y."/>
            <person name="Li W."/>
            <person name="Chen Y."/>
            <person name="Li Y."/>
            <person name="Zhang Y."/>
            <person name="Ai D."/>
            <person name="Zhao J."/>
            <person name="Shang C."/>
            <person name="Ma Y."/>
            <person name="Wu B."/>
            <person name="Wang M."/>
            <person name="Gao L."/>
            <person name="Sun D."/>
            <person name="Zhang P."/>
            <person name="Guo F."/>
            <person name="Wang W."/>
            <person name="Li Y."/>
            <person name="Wang J."/>
            <person name="Varshney R.K."/>
            <person name="Wang J."/>
            <person name="Ling H.Q."/>
            <person name="Wan P."/>
        </authorList>
    </citation>
    <scope>NUCLEOTIDE SEQUENCE</scope>
    <source>
        <strain evidence="3">cv. Jingnong 6</strain>
    </source>
</reference>
<gene>
    <name evidence="2" type="ORF">LR48_Vigan08g065400</name>
</gene>
<evidence type="ECO:0000313" key="2">
    <source>
        <dbReference type="EMBL" id="KOM49827.1"/>
    </source>
</evidence>
<dbReference type="AlphaFoldDB" id="A0A0L9V4F2"/>
<dbReference type="Gramene" id="KOM49827">
    <property type="protein sequence ID" value="KOM49827"/>
    <property type="gene ID" value="LR48_Vigan08g065400"/>
</dbReference>
<name>A0A0L9V4F2_PHAAN</name>
<dbReference type="Proteomes" id="UP000053144">
    <property type="component" value="Chromosome 8"/>
</dbReference>
<accession>A0A0L9V4F2</accession>
<protein>
    <submittedName>
        <fullName evidence="2">Uncharacterized protein</fullName>
    </submittedName>
</protein>
<proteinExistence type="predicted"/>
<feature type="compositionally biased region" description="Pro residues" evidence="1">
    <location>
        <begin position="112"/>
        <end position="138"/>
    </location>
</feature>
<evidence type="ECO:0000313" key="3">
    <source>
        <dbReference type="Proteomes" id="UP000053144"/>
    </source>
</evidence>
<feature type="region of interest" description="Disordered" evidence="1">
    <location>
        <begin position="55"/>
        <end position="198"/>
    </location>
</feature>
<dbReference type="EMBL" id="CM003378">
    <property type="protein sequence ID" value="KOM49827.1"/>
    <property type="molecule type" value="Genomic_DNA"/>
</dbReference>
<sequence>MSMQDFMKTIVEQNSEIKKSIEEVTQRVDKLEAKESNKLPTQTVINPRNVNAITLRTGKQVEGPEGALEDEDKEKEEAQIDDNGGSIHPSTTTAVDPSPPPAAHPSTTPAADPLPPLLIVAPTPPPIVITPTPLPDPTSIPSSSSAPPSETVTPLGDPDSSGDAPTSVQPSSVQPTPVQPSIEEQDDENHSDDSYLHY</sequence>
<organism evidence="2 3">
    <name type="scientific">Phaseolus angularis</name>
    <name type="common">Azuki bean</name>
    <name type="synonym">Vigna angularis</name>
    <dbReference type="NCBI Taxonomy" id="3914"/>
    <lineage>
        <taxon>Eukaryota</taxon>
        <taxon>Viridiplantae</taxon>
        <taxon>Streptophyta</taxon>
        <taxon>Embryophyta</taxon>
        <taxon>Tracheophyta</taxon>
        <taxon>Spermatophyta</taxon>
        <taxon>Magnoliopsida</taxon>
        <taxon>eudicotyledons</taxon>
        <taxon>Gunneridae</taxon>
        <taxon>Pentapetalae</taxon>
        <taxon>rosids</taxon>
        <taxon>fabids</taxon>
        <taxon>Fabales</taxon>
        <taxon>Fabaceae</taxon>
        <taxon>Papilionoideae</taxon>
        <taxon>50 kb inversion clade</taxon>
        <taxon>NPAAA clade</taxon>
        <taxon>indigoferoid/millettioid clade</taxon>
        <taxon>Phaseoleae</taxon>
        <taxon>Vigna</taxon>
    </lineage>
</organism>
<feature type="compositionally biased region" description="Low complexity" evidence="1">
    <location>
        <begin position="165"/>
        <end position="181"/>
    </location>
</feature>
<evidence type="ECO:0000256" key="1">
    <source>
        <dbReference type="SAM" id="MobiDB-lite"/>
    </source>
</evidence>